<proteinExistence type="predicted"/>
<sequence length="199" mass="22748">MDFFCNFAKHIHISTFMNKYEQQKIIEVVLYILNKTGGIDFYHVFKIIYFAELKHLAKWGHRIITDNLCALDYGPVPTMLYDAVKGTNAKGTFLADLFKENVKFAGNDAPNVLLAEAPANMNYISESEIEALDESIAENASLTFGQLKEKSHDQAWYEAFHRVNGTNVISPITMLKVMHADESIIEYVKEQLELEEEFV</sequence>
<feature type="domain" description="Antitoxin SocA-like Panacea" evidence="1">
    <location>
        <begin position="45"/>
        <end position="156"/>
    </location>
</feature>
<organism evidence="2 3">
    <name type="scientific">Bacteroides thetaiotaomicron</name>
    <dbReference type="NCBI Taxonomy" id="818"/>
    <lineage>
        <taxon>Bacteria</taxon>
        <taxon>Pseudomonadati</taxon>
        <taxon>Bacteroidota</taxon>
        <taxon>Bacteroidia</taxon>
        <taxon>Bacteroidales</taxon>
        <taxon>Bacteroidaceae</taxon>
        <taxon>Bacteroides</taxon>
    </lineage>
</organism>
<protein>
    <submittedName>
        <fullName evidence="2">Phage-like protein</fullName>
    </submittedName>
</protein>
<gene>
    <name evidence="2" type="ORF">ERS852511_00145</name>
</gene>
<evidence type="ECO:0000313" key="3">
    <source>
        <dbReference type="Proteomes" id="UP000095576"/>
    </source>
</evidence>
<evidence type="ECO:0000313" key="2">
    <source>
        <dbReference type="EMBL" id="CUO80600.1"/>
    </source>
</evidence>
<dbReference type="AlphaFoldDB" id="A0A174I5W3"/>
<evidence type="ECO:0000259" key="1">
    <source>
        <dbReference type="Pfam" id="PF13274"/>
    </source>
</evidence>
<name>A0A174I5W3_BACT4</name>
<accession>A0A174I5W3</accession>
<dbReference type="EMBL" id="CZAP01000001">
    <property type="protein sequence ID" value="CUO80600.1"/>
    <property type="molecule type" value="Genomic_DNA"/>
</dbReference>
<dbReference type="Pfam" id="PF13274">
    <property type="entry name" value="SocA_Panacea"/>
    <property type="match status" value="1"/>
</dbReference>
<dbReference type="InterPro" id="IPR025272">
    <property type="entry name" value="SocA_Panacea"/>
</dbReference>
<dbReference type="Proteomes" id="UP000095576">
    <property type="component" value="Unassembled WGS sequence"/>
</dbReference>
<reference evidence="2 3" key="1">
    <citation type="submission" date="2015-09" db="EMBL/GenBank/DDBJ databases">
        <authorList>
            <consortium name="Pathogen Informatics"/>
        </authorList>
    </citation>
    <scope>NUCLEOTIDE SEQUENCE [LARGE SCALE GENOMIC DNA]</scope>
    <source>
        <strain evidence="2 3">2789STDY5834899</strain>
    </source>
</reference>